<reference evidence="1 3" key="1">
    <citation type="journal article" date="2019" name="Sci. Rep.">
        <title>Orb-weaving spider Araneus ventricosus genome elucidates the spidroin gene catalogue.</title>
        <authorList>
            <person name="Kono N."/>
            <person name="Nakamura H."/>
            <person name="Ohtoshi R."/>
            <person name="Moran D.A.P."/>
            <person name="Shinohara A."/>
            <person name="Yoshida Y."/>
            <person name="Fujiwara M."/>
            <person name="Mori M."/>
            <person name="Tomita M."/>
            <person name="Arakawa K."/>
        </authorList>
    </citation>
    <scope>NUCLEOTIDE SEQUENCE [LARGE SCALE GENOMIC DNA]</scope>
</reference>
<sequence length="104" mass="12271">MPTRIAYQLSKAYKESAILCGLNTYFLTRRFVGEIFDPVKEKIEVDSHMDPEMLFEISPEPKKKETKLLPKLLSADENNRLSYKLPPLDMMEDYTKLCFKHRQQ</sequence>
<dbReference type="EMBL" id="BGPR01100587">
    <property type="protein sequence ID" value="GBM56657.1"/>
    <property type="molecule type" value="Genomic_DNA"/>
</dbReference>
<gene>
    <name evidence="1" type="ORF">AVEN_238307_1</name>
    <name evidence="2" type="ORF">AVEN_250267_1</name>
</gene>
<keyword evidence="3" id="KW-1185">Reference proteome</keyword>
<comment type="caution">
    <text evidence="1">The sequence shown here is derived from an EMBL/GenBank/DDBJ whole genome shotgun (WGS) entry which is preliminary data.</text>
</comment>
<dbReference type="AlphaFoldDB" id="A0A4Y2GU69"/>
<proteinExistence type="predicted"/>
<dbReference type="Proteomes" id="UP000499080">
    <property type="component" value="Unassembled WGS sequence"/>
</dbReference>
<accession>A0A4Y2GU69</accession>
<evidence type="ECO:0000313" key="2">
    <source>
        <dbReference type="EMBL" id="GBM56660.1"/>
    </source>
</evidence>
<evidence type="ECO:0000313" key="1">
    <source>
        <dbReference type="EMBL" id="GBM56657.1"/>
    </source>
</evidence>
<dbReference type="EMBL" id="BGPR01100588">
    <property type="protein sequence ID" value="GBM56660.1"/>
    <property type="molecule type" value="Genomic_DNA"/>
</dbReference>
<evidence type="ECO:0000313" key="3">
    <source>
        <dbReference type="Proteomes" id="UP000499080"/>
    </source>
</evidence>
<protein>
    <submittedName>
        <fullName evidence="1">Uncharacterized protein</fullName>
    </submittedName>
</protein>
<name>A0A4Y2GU69_ARAVE</name>
<organism evidence="1 3">
    <name type="scientific">Araneus ventricosus</name>
    <name type="common">Orbweaver spider</name>
    <name type="synonym">Epeira ventricosa</name>
    <dbReference type="NCBI Taxonomy" id="182803"/>
    <lineage>
        <taxon>Eukaryota</taxon>
        <taxon>Metazoa</taxon>
        <taxon>Ecdysozoa</taxon>
        <taxon>Arthropoda</taxon>
        <taxon>Chelicerata</taxon>
        <taxon>Arachnida</taxon>
        <taxon>Araneae</taxon>
        <taxon>Araneomorphae</taxon>
        <taxon>Entelegynae</taxon>
        <taxon>Araneoidea</taxon>
        <taxon>Araneidae</taxon>
        <taxon>Araneus</taxon>
    </lineage>
</organism>